<keyword evidence="1" id="KW-0812">Transmembrane</keyword>
<name>A0A2P2Q9H4_RHIMU</name>
<organism evidence="2">
    <name type="scientific">Rhizophora mucronata</name>
    <name type="common">Asiatic mangrove</name>
    <dbReference type="NCBI Taxonomy" id="61149"/>
    <lineage>
        <taxon>Eukaryota</taxon>
        <taxon>Viridiplantae</taxon>
        <taxon>Streptophyta</taxon>
        <taxon>Embryophyta</taxon>
        <taxon>Tracheophyta</taxon>
        <taxon>Spermatophyta</taxon>
        <taxon>Magnoliopsida</taxon>
        <taxon>eudicotyledons</taxon>
        <taxon>Gunneridae</taxon>
        <taxon>Pentapetalae</taxon>
        <taxon>rosids</taxon>
        <taxon>fabids</taxon>
        <taxon>Malpighiales</taxon>
        <taxon>Rhizophoraceae</taxon>
        <taxon>Rhizophora</taxon>
    </lineage>
</organism>
<reference evidence="2" key="1">
    <citation type="submission" date="2018-02" db="EMBL/GenBank/DDBJ databases">
        <title>Rhizophora mucronata_Transcriptome.</title>
        <authorList>
            <person name="Meera S.P."/>
            <person name="Sreeshan A."/>
            <person name="Augustine A."/>
        </authorList>
    </citation>
    <scope>NUCLEOTIDE SEQUENCE</scope>
    <source>
        <tissue evidence="2">Leaf</tissue>
    </source>
</reference>
<protein>
    <submittedName>
        <fullName evidence="2">Uncharacterized protein</fullName>
    </submittedName>
</protein>
<sequence>MNCYQSFANFCSYLFWYLSGVFYVFRF</sequence>
<dbReference type="AlphaFoldDB" id="A0A2P2Q9H4"/>
<dbReference type="EMBL" id="GGEC01083174">
    <property type="protein sequence ID" value="MBX63658.1"/>
    <property type="molecule type" value="Transcribed_RNA"/>
</dbReference>
<accession>A0A2P2Q9H4</accession>
<evidence type="ECO:0000256" key="1">
    <source>
        <dbReference type="SAM" id="Phobius"/>
    </source>
</evidence>
<keyword evidence="1" id="KW-0472">Membrane</keyword>
<proteinExistence type="predicted"/>
<evidence type="ECO:0000313" key="2">
    <source>
        <dbReference type="EMBL" id="MBX63658.1"/>
    </source>
</evidence>
<keyword evidence="1" id="KW-1133">Transmembrane helix</keyword>
<feature type="transmembrane region" description="Helical" evidence="1">
    <location>
        <begin position="6"/>
        <end position="25"/>
    </location>
</feature>